<sequence length="396" mass="43576">MTVAQGRHPIVIWLRRTRKNRYWAHKRRLARAGARIPWSSAGLYGMALLLAALVLWKVPARSSIITVSTQPQVTSRPSWMDRLVASWNVPESTLRSWLDQGVPLAGLVLSRHRVQAHLGELMAMGVRALTGVHYADLHALLQVEIPALGVVKPLNVRPVKKRVVPARPKAQNAVDPNLPGDGGRVWAVLGADPIVGIYQTHSTESFWPYVPAGSATADSSDWSKTIVQVGWWFAQDLHLIGISVVQSRVNNMSQGLLASYNKSYYTAKTLLKWYPSVRILIDLHRAPSNRTPATIAGKSVAKISFVVGTDKLLPNPYWHQNLAFAEKLSRRLNAIAPGILEGSGIDVVPYRYNEQLMPGDLMIEVGGPNSTLAEESNAVYELARAIQGLVTNGEIP</sequence>
<feature type="transmembrane region" description="Helical" evidence="1">
    <location>
        <begin position="36"/>
        <end position="56"/>
    </location>
</feature>
<organism evidence="2 3">
    <name type="scientific">Sulfobacillus acidophilus</name>
    <dbReference type="NCBI Taxonomy" id="53633"/>
    <lineage>
        <taxon>Bacteria</taxon>
        <taxon>Bacillati</taxon>
        <taxon>Bacillota</taxon>
        <taxon>Clostridia</taxon>
        <taxon>Eubacteriales</taxon>
        <taxon>Clostridiales Family XVII. Incertae Sedis</taxon>
        <taxon>Sulfobacillus</taxon>
    </lineage>
</organism>
<dbReference type="Pfam" id="PF07454">
    <property type="entry name" value="SpoIIP"/>
    <property type="match status" value="1"/>
</dbReference>
<dbReference type="Proteomes" id="UP000241848">
    <property type="component" value="Unassembled WGS sequence"/>
</dbReference>
<keyword evidence="1" id="KW-0472">Membrane</keyword>
<keyword evidence="1" id="KW-0812">Transmembrane</keyword>
<dbReference type="InterPro" id="IPR010897">
    <property type="entry name" value="Spore_II_P"/>
</dbReference>
<name>A0A2T2WN50_9FIRM</name>
<keyword evidence="1" id="KW-1133">Transmembrane helix</keyword>
<comment type="caution">
    <text evidence="2">The sequence shown here is derived from an EMBL/GenBank/DDBJ whole genome shotgun (WGS) entry which is preliminary data.</text>
</comment>
<dbReference type="AlphaFoldDB" id="A0A2T2WN50"/>
<reference evidence="2 3" key="1">
    <citation type="journal article" date="2014" name="BMC Genomics">
        <title>Comparison of environmental and isolate Sulfobacillus genomes reveals diverse carbon, sulfur, nitrogen, and hydrogen metabolisms.</title>
        <authorList>
            <person name="Justice N.B."/>
            <person name="Norman A."/>
            <person name="Brown C.T."/>
            <person name="Singh A."/>
            <person name="Thomas B.C."/>
            <person name="Banfield J.F."/>
        </authorList>
    </citation>
    <scope>NUCLEOTIDE SEQUENCE [LARGE SCALE GENOMIC DNA]</scope>
    <source>
        <strain evidence="2">AMDSBA3</strain>
    </source>
</reference>
<dbReference type="EMBL" id="PXYV01000004">
    <property type="protein sequence ID" value="PSR23662.1"/>
    <property type="molecule type" value="Genomic_DNA"/>
</dbReference>
<dbReference type="NCBIfam" id="TIGR02867">
    <property type="entry name" value="spore_II_P"/>
    <property type="match status" value="1"/>
</dbReference>
<protein>
    <submittedName>
        <fullName evidence="2">Stage II sporulation protein P</fullName>
    </submittedName>
</protein>
<accession>A0A2T2WN50</accession>
<evidence type="ECO:0000256" key="1">
    <source>
        <dbReference type="SAM" id="Phobius"/>
    </source>
</evidence>
<proteinExistence type="predicted"/>
<gene>
    <name evidence="2" type="ORF">C7B45_02540</name>
</gene>
<evidence type="ECO:0000313" key="3">
    <source>
        <dbReference type="Proteomes" id="UP000241848"/>
    </source>
</evidence>
<evidence type="ECO:0000313" key="2">
    <source>
        <dbReference type="EMBL" id="PSR23662.1"/>
    </source>
</evidence>